<feature type="domain" description="YhdP central" evidence="1">
    <location>
        <begin position="334"/>
        <end position="901"/>
    </location>
</feature>
<keyword evidence="3" id="KW-1185">Reference proteome</keyword>
<dbReference type="EMBL" id="CP010802">
    <property type="protein sequence ID" value="ALC17477.1"/>
    <property type="molecule type" value="Genomic_DNA"/>
</dbReference>
<dbReference type="PANTHER" id="PTHR30441:SF4">
    <property type="entry name" value="PROTEIN ASMA"/>
    <property type="match status" value="1"/>
</dbReference>
<proteinExistence type="predicted"/>
<organism evidence="2 3">
    <name type="scientific">Desulfuromonas soudanensis</name>
    <dbReference type="NCBI Taxonomy" id="1603606"/>
    <lineage>
        <taxon>Bacteria</taxon>
        <taxon>Pseudomonadati</taxon>
        <taxon>Thermodesulfobacteriota</taxon>
        <taxon>Desulfuromonadia</taxon>
        <taxon>Desulfuromonadales</taxon>
        <taxon>Desulfuromonadaceae</taxon>
        <taxon>Desulfuromonas</taxon>
    </lineage>
</organism>
<dbReference type="GO" id="GO:0005886">
    <property type="term" value="C:plasma membrane"/>
    <property type="evidence" value="ECO:0007669"/>
    <property type="project" value="TreeGrafter"/>
</dbReference>
<name>A0A0M4D2H4_9BACT</name>
<dbReference type="InterPro" id="IPR025263">
    <property type="entry name" value="YhdP_central"/>
</dbReference>
<dbReference type="RefSeq" id="WP_053551482.1">
    <property type="nucleotide sequence ID" value="NZ_CP010802.1"/>
</dbReference>
<dbReference type="KEGG" id="des:DSOUD_2739"/>
<dbReference type="AlphaFoldDB" id="A0A0M4D2H4"/>
<feature type="domain" description="YhdP central" evidence="1">
    <location>
        <begin position="8"/>
        <end position="307"/>
    </location>
</feature>
<reference evidence="2 3" key="1">
    <citation type="submission" date="2015-07" db="EMBL/GenBank/DDBJ databases">
        <title>Isolation and Genomic Characterization of a Novel Halophilic Metal-Reducing Deltaproteobacterium from the Deep Subsurface.</title>
        <authorList>
            <person name="Badalamenti J.P."/>
            <person name="Summers Z.M."/>
            <person name="Gralnick J.A."/>
            <person name="Bond D.R."/>
        </authorList>
    </citation>
    <scope>NUCLEOTIDE SEQUENCE [LARGE SCALE GENOMIC DNA]</scope>
    <source>
        <strain evidence="2 3">WTL</strain>
    </source>
</reference>
<protein>
    <submittedName>
        <fullName evidence="2">AsmA family protein</fullName>
    </submittedName>
</protein>
<evidence type="ECO:0000313" key="3">
    <source>
        <dbReference type="Proteomes" id="UP000057158"/>
    </source>
</evidence>
<sequence length="941" mass="101245">MFRRRPILTTLVLLALAAGVALAIFVATFDLNSHRERLQSSLAAALSQPVHLGAARLSLRYGPALTFTDLRIGAGDGESNLLRAKRLALRPALRPLLRGELIFDRIVLDAPHYSHVLAPSNGKKGEVAPRPLLIDQGIVENTLIRNLTIHNGSVHIIDRRNPDRPRTLSLENLELQGDDLTLHRPSEIRIKGRMIQNGTSAPFLLEAGIIPGEAPWRWQATEFNLSLSLQNLVPEGILEEFLPGIASRGECSLRLGLDGIPATGLVLTADLKGKDLALMLPGNAPPIPLQTLALEAAWHQEKDRQVFSGITLLAPGISARGEMTLGEKDGISHLNLAMSAELDSGTLLARLSPWLPPDLEATGTFPLSLSLEGIGKDLTAELRGDLTPLSLDVAQGPVKAAGESGQLLLAGRMTPGQWRLTVGEVDLPVLAVRARGELDRNAAGAFRLAVDIPPFELSPLQEHLPLLQRLKLHGRIGLKGKLSGSGGKIETRQGTVSLQEVGLHLGRVVADLSAISGTISIHNDEAVFDRLRARLGSSPIRVSGRLDDFSAPHLKLHVRAKSIRADEVIFHSDQAFLRDVDGHLSFSADGIRFEPVTVRLDGGTKAKVTGSVEGFRNPRVLLDISADHGNIDEVIALWQHSGPTPPPPAAEEGAGATTVITVRAREGILSGLRFQDAQGTITFHRGLLAIHPLHFRSGAGYGVGSVVSDNRPGSPPLLKISAHLEDFDAAAVYSDLLRQRGLLMGTLRGDFYLEGKAGKEFLATSLGAFNLEIHDGVLRKFNALAKMFSILNVSQIFAFQLPDMSSKGMPFTTLSANVLLQKGVLSTEDLFVDSNAMNLSAIGTLDLQRDSIDLILGVKPLRTVDKIITKIPIAGWLLTGKEKALITAHFQIRGKSADPEVVPIPITSLSEKVIGVFKRVFGLPGKIISDFGDAFEADATN</sequence>
<accession>A0A0M4D2H4</accession>
<dbReference type="GO" id="GO:0090313">
    <property type="term" value="P:regulation of protein targeting to membrane"/>
    <property type="evidence" value="ECO:0007669"/>
    <property type="project" value="TreeGrafter"/>
</dbReference>
<dbReference type="Proteomes" id="UP000057158">
    <property type="component" value="Chromosome"/>
</dbReference>
<dbReference type="Pfam" id="PF13116">
    <property type="entry name" value="YhdP"/>
    <property type="match status" value="2"/>
</dbReference>
<gene>
    <name evidence="2" type="ORF">DSOUD_2739</name>
</gene>
<evidence type="ECO:0000259" key="1">
    <source>
        <dbReference type="Pfam" id="PF13116"/>
    </source>
</evidence>
<dbReference type="PATRIC" id="fig|1603606.3.peg.2962"/>
<evidence type="ECO:0000313" key="2">
    <source>
        <dbReference type="EMBL" id="ALC17477.1"/>
    </source>
</evidence>
<dbReference type="STRING" id="1603606.DSOUD_2739"/>
<dbReference type="OrthoDB" id="9758737at2"/>
<dbReference type="InterPro" id="IPR052894">
    <property type="entry name" value="AsmA-related"/>
</dbReference>
<dbReference type="PANTHER" id="PTHR30441">
    <property type="entry name" value="DUF748 DOMAIN-CONTAINING PROTEIN"/>
    <property type="match status" value="1"/>
</dbReference>